<dbReference type="Proteomes" id="UP000193978">
    <property type="component" value="Chromosome"/>
</dbReference>
<comment type="cofactor">
    <cofactor evidence="1 11">
        <name>Mg(2+)</name>
        <dbReference type="ChEBI" id="CHEBI:18420"/>
    </cofactor>
</comment>
<evidence type="ECO:0000256" key="11">
    <source>
        <dbReference type="HAMAP-Rule" id="MF_01635"/>
    </source>
</evidence>
<comment type="pathway">
    <text evidence="11">Cofactor biosynthesis; ubiquinone biosynthesis.</text>
</comment>
<organism evidence="13 14">
    <name type="scientific">Methylocystis bryophila</name>
    <dbReference type="NCBI Taxonomy" id="655015"/>
    <lineage>
        <taxon>Bacteria</taxon>
        <taxon>Pseudomonadati</taxon>
        <taxon>Pseudomonadota</taxon>
        <taxon>Alphaproteobacteria</taxon>
        <taxon>Hyphomicrobiales</taxon>
        <taxon>Methylocystaceae</taxon>
        <taxon>Methylocystis</taxon>
    </lineage>
</organism>
<keyword evidence="7 11" id="KW-0831">Ubiquinone biosynthesis</keyword>
<dbReference type="InterPro" id="IPR000537">
    <property type="entry name" value="UbiA_prenyltransferase"/>
</dbReference>
<dbReference type="PANTHER" id="PTHR11048">
    <property type="entry name" value="PRENYLTRANSFERASES"/>
    <property type="match status" value="1"/>
</dbReference>
<evidence type="ECO:0000256" key="12">
    <source>
        <dbReference type="NCBIfam" id="TIGR01474"/>
    </source>
</evidence>
<dbReference type="FunFam" id="1.10.357.140:FF:000008">
    <property type="entry name" value="4-hydroxybenzoate octaprenyltransferase"/>
    <property type="match status" value="1"/>
</dbReference>
<dbReference type="STRING" id="655015.B1812_07120"/>
<dbReference type="InterPro" id="IPR044878">
    <property type="entry name" value="UbiA_sf"/>
</dbReference>
<gene>
    <name evidence="11" type="primary">ubiA</name>
    <name evidence="13" type="ORF">B1812_07120</name>
</gene>
<comment type="function">
    <text evidence="11">Catalyzes the prenylation of para-hydroxybenzoate (PHB) with an all-trans polyprenyl group. Mediates the second step in the final reaction sequence of ubiquinone-8 (UQ-8) biosynthesis, which is the condensation of the polyisoprenoid side chain with PHB, generating the first membrane-bound Q intermediate 3-octaprenyl-4-hydroxybenzoate.</text>
</comment>
<protein>
    <recommendedName>
        <fullName evidence="11 12">4-hydroxybenzoate octaprenyltransferase</fullName>
        <ecNumber evidence="11 12">2.5.1.39</ecNumber>
    </recommendedName>
    <alternativeName>
        <fullName evidence="11">4-HB polyprenyltransferase</fullName>
    </alternativeName>
</protein>
<evidence type="ECO:0000313" key="14">
    <source>
        <dbReference type="Proteomes" id="UP000193978"/>
    </source>
</evidence>
<dbReference type="GO" id="GO:0005886">
    <property type="term" value="C:plasma membrane"/>
    <property type="evidence" value="ECO:0007669"/>
    <property type="project" value="UniProtKB-SubCell"/>
</dbReference>
<feature type="transmembrane region" description="Helical" evidence="11">
    <location>
        <begin position="117"/>
        <end position="138"/>
    </location>
</feature>
<dbReference type="GO" id="GO:0008412">
    <property type="term" value="F:4-hydroxybenzoate polyprenyltransferase activity"/>
    <property type="evidence" value="ECO:0007669"/>
    <property type="project" value="UniProtKB-UniRule"/>
</dbReference>
<evidence type="ECO:0000313" key="13">
    <source>
        <dbReference type="EMBL" id="ARN83456.1"/>
    </source>
</evidence>
<evidence type="ECO:0000256" key="3">
    <source>
        <dbReference type="ARBA" id="ARBA00005985"/>
    </source>
</evidence>
<feature type="transmembrane region" description="Helical" evidence="11">
    <location>
        <begin position="170"/>
        <end position="190"/>
    </location>
</feature>
<comment type="subcellular location">
    <subcellularLocation>
        <location evidence="11">Cell inner membrane</location>
        <topology evidence="11">Multi-pass membrane protein</topology>
    </subcellularLocation>
    <subcellularLocation>
        <location evidence="2">Membrane</location>
        <topology evidence="2">Multi-pass membrane protein</topology>
    </subcellularLocation>
</comment>
<dbReference type="AlphaFoldDB" id="A0A1W6N0X9"/>
<keyword evidence="6 11" id="KW-0808">Transferase</keyword>
<evidence type="ECO:0000256" key="10">
    <source>
        <dbReference type="ARBA" id="ARBA00023136"/>
    </source>
</evidence>
<dbReference type="PROSITE" id="PS00943">
    <property type="entry name" value="UBIA"/>
    <property type="match status" value="1"/>
</dbReference>
<dbReference type="EMBL" id="CP019948">
    <property type="protein sequence ID" value="ARN83456.1"/>
    <property type="molecule type" value="Genomic_DNA"/>
</dbReference>
<dbReference type="InterPro" id="IPR006370">
    <property type="entry name" value="HB_polyprenyltransferase-like"/>
</dbReference>
<dbReference type="InterPro" id="IPR039653">
    <property type="entry name" value="Prenyltransferase"/>
</dbReference>
<dbReference type="KEGG" id="mbry:B1812_07120"/>
<evidence type="ECO:0000256" key="6">
    <source>
        <dbReference type="ARBA" id="ARBA00022679"/>
    </source>
</evidence>
<name>A0A1W6N0X9_9HYPH</name>
<keyword evidence="5 11" id="KW-0997">Cell inner membrane</keyword>
<comment type="caution">
    <text evidence="11">Lacks conserved residue(s) required for the propagation of feature annotation.</text>
</comment>
<keyword evidence="4 11" id="KW-1003">Cell membrane</keyword>
<dbReference type="FunFam" id="1.20.120.1780:FF:000001">
    <property type="entry name" value="4-hydroxybenzoate octaprenyltransferase"/>
    <property type="match status" value="1"/>
</dbReference>
<keyword evidence="10 11" id="KW-0472">Membrane</keyword>
<keyword evidence="14" id="KW-1185">Reference proteome</keyword>
<evidence type="ECO:0000256" key="1">
    <source>
        <dbReference type="ARBA" id="ARBA00001946"/>
    </source>
</evidence>
<dbReference type="Pfam" id="PF01040">
    <property type="entry name" value="UbiA"/>
    <property type="match status" value="1"/>
</dbReference>
<feature type="transmembrane region" description="Helical" evidence="11">
    <location>
        <begin position="196"/>
        <end position="215"/>
    </location>
</feature>
<accession>A0A1W6N0X9</accession>
<sequence>MAENNALAARSSVANLPDAVAGHWLLRLAPEPAKPFLQLARLDRPIGWQLLLLPCWQSSALACAAYGLPPDVKQLALFFLGAVAMRGAGSTYNDIVDREIDARVERTRNRPLASGRVSLRAAKLFFLAQCLVGLYVLVSFNLPTIALALVSPLIVLLYPFAKRFTSWPQAILGAAFAYGALLGWTATLGTLGLPAILLYAGSIFWTIGYDTIYALQDARDDEKAGVRSTARLFGAHVRLAVGALYALCLAFTLAACMTAGLGFFANLGVAAYAAHLLWQTLPLKQGLETDRALSLFRSNLHAGLLLFLGLLAESLARFPHS</sequence>
<comment type="catalytic activity">
    <reaction evidence="11">
        <text>all-trans-octaprenyl diphosphate + 4-hydroxybenzoate = 4-hydroxy-3-(all-trans-octaprenyl)benzoate + diphosphate</text>
        <dbReference type="Rhea" id="RHEA:27782"/>
        <dbReference type="ChEBI" id="CHEBI:1617"/>
        <dbReference type="ChEBI" id="CHEBI:17879"/>
        <dbReference type="ChEBI" id="CHEBI:33019"/>
        <dbReference type="ChEBI" id="CHEBI:57711"/>
        <dbReference type="EC" id="2.5.1.39"/>
    </reaction>
</comment>
<comment type="similarity">
    <text evidence="3 11">Belongs to the UbiA prenyltransferase family.</text>
</comment>
<dbReference type="Gene3D" id="1.20.120.1780">
    <property type="entry name" value="UbiA prenyltransferase"/>
    <property type="match status" value="1"/>
</dbReference>
<dbReference type="UniPathway" id="UPA00232"/>
<reference evidence="13 14" key="1">
    <citation type="submission" date="2017-02" db="EMBL/GenBank/DDBJ databases">
        <authorList>
            <person name="Peterson S.W."/>
        </authorList>
    </citation>
    <scope>NUCLEOTIDE SEQUENCE [LARGE SCALE GENOMIC DNA]</scope>
    <source>
        <strain evidence="13 14">S285</strain>
    </source>
</reference>
<dbReference type="PANTHER" id="PTHR11048:SF28">
    <property type="entry name" value="4-HYDROXYBENZOATE POLYPRENYLTRANSFERASE, MITOCHONDRIAL"/>
    <property type="match status" value="1"/>
</dbReference>
<evidence type="ECO:0000256" key="8">
    <source>
        <dbReference type="ARBA" id="ARBA00022692"/>
    </source>
</evidence>
<evidence type="ECO:0000256" key="5">
    <source>
        <dbReference type="ARBA" id="ARBA00022519"/>
    </source>
</evidence>
<dbReference type="Gene3D" id="1.10.357.140">
    <property type="entry name" value="UbiA prenyltransferase"/>
    <property type="match status" value="1"/>
</dbReference>
<keyword evidence="11" id="KW-0460">Magnesium</keyword>
<proteinExistence type="inferred from homology"/>
<dbReference type="GO" id="GO:0006744">
    <property type="term" value="P:ubiquinone biosynthetic process"/>
    <property type="evidence" value="ECO:0007669"/>
    <property type="project" value="UniProtKB-UniRule"/>
</dbReference>
<keyword evidence="9 11" id="KW-1133">Transmembrane helix</keyword>
<evidence type="ECO:0000256" key="9">
    <source>
        <dbReference type="ARBA" id="ARBA00022989"/>
    </source>
</evidence>
<dbReference type="NCBIfam" id="TIGR01474">
    <property type="entry name" value="ubiA_proteo"/>
    <property type="match status" value="1"/>
</dbReference>
<feature type="transmembrane region" description="Helical" evidence="11">
    <location>
        <begin position="236"/>
        <end position="255"/>
    </location>
</feature>
<dbReference type="CDD" id="cd13959">
    <property type="entry name" value="PT_UbiA_COQ2"/>
    <property type="match status" value="1"/>
</dbReference>
<dbReference type="HAMAP" id="MF_01635">
    <property type="entry name" value="UbiA"/>
    <property type="match status" value="1"/>
</dbReference>
<evidence type="ECO:0000256" key="7">
    <source>
        <dbReference type="ARBA" id="ARBA00022688"/>
    </source>
</evidence>
<dbReference type="EC" id="2.5.1.39" evidence="11 12"/>
<dbReference type="OrthoDB" id="9782418at2"/>
<keyword evidence="8 11" id="KW-0812">Transmembrane</keyword>
<evidence type="ECO:0000256" key="2">
    <source>
        <dbReference type="ARBA" id="ARBA00004141"/>
    </source>
</evidence>
<dbReference type="InterPro" id="IPR030470">
    <property type="entry name" value="UbiA_prenylTrfase_CS"/>
</dbReference>
<evidence type="ECO:0000256" key="4">
    <source>
        <dbReference type="ARBA" id="ARBA00022475"/>
    </source>
</evidence>